<evidence type="ECO:0000256" key="2">
    <source>
        <dbReference type="ARBA" id="ARBA00023002"/>
    </source>
</evidence>
<name>A0A918XBC4_9ACTN</name>
<feature type="domain" description="Ketoreductase" evidence="3">
    <location>
        <begin position="10"/>
        <end position="188"/>
    </location>
</feature>
<keyword evidence="5" id="KW-1185">Reference proteome</keyword>
<gene>
    <name evidence="4" type="ORF">GCM10007147_20110</name>
</gene>
<dbReference type="GO" id="GO:0016020">
    <property type="term" value="C:membrane"/>
    <property type="evidence" value="ECO:0007669"/>
    <property type="project" value="TreeGrafter"/>
</dbReference>
<dbReference type="RefSeq" id="WP_193517811.1">
    <property type="nucleotide sequence ID" value="NZ_BMXL01000008.1"/>
</dbReference>
<dbReference type="EMBL" id="BMXL01000008">
    <property type="protein sequence ID" value="GHD24272.1"/>
    <property type="molecule type" value="Genomic_DNA"/>
</dbReference>
<dbReference type="SUPFAM" id="SSF51735">
    <property type="entry name" value="NAD(P)-binding Rossmann-fold domains"/>
    <property type="match status" value="1"/>
</dbReference>
<dbReference type="InterPro" id="IPR036291">
    <property type="entry name" value="NAD(P)-bd_dom_sf"/>
</dbReference>
<dbReference type="PROSITE" id="PS00061">
    <property type="entry name" value="ADH_SHORT"/>
    <property type="match status" value="1"/>
</dbReference>
<dbReference type="PANTHER" id="PTHR44196:SF1">
    <property type="entry name" value="DEHYDROGENASE_REDUCTASE SDR FAMILY MEMBER 7B"/>
    <property type="match status" value="1"/>
</dbReference>
<sequence length="337" mass="36289">MTRRGAEESGVAVVCGASGGVGRATARELARRGYSLGLLARGSEGLGAAAEEARSTGVRVYTAEVDVADGEAVQEAAERAEAELGPVTLWVNAAFATLMSRFVDSTPEEFRRVTDVCYHGTANGTRAALDLMEPRDRGTIVQVGSALAYRDIPLQSAYCGAKHAVRGFTDSVRAELVDSGSRVRITEVHLPGLNTPQFSWVRTRTDRPTRPMAPVYQPEVAGRAIAWAAEHPRRRTYWVAPSTVQTALGQRVAPRVLDLILGRTGVDGQLREGEPEKEGNLFRPFDADRDYGAHGVFDDESRGSSVQQWLNERRLAVTGTAIGLAAVGAVAWCRARA</sequence>
<evidence type="ECO:0000256" key="1">
    <source>
        <dbReference type="ARBA" id="ARBA00006484"/>
    </source>
</evidence>
<keyword evidence="2" id="KW-0560">Oxidoreductase</keyword>
<comment type="caution">
    <text evidence="4">The sequence shown here is derived from an EMBL/GenBank/DDBJ whole genome shotgun (WGS) entry which is preliminary data.</text>
</comment>
<dbReference type="Pfam" id="PF00106">
    <property type="entry name" value="adh_short"/>
    <property type="match status" value="1"/>
</dbReference>
<dbReference type="Gene3D" id="3.40.50.720">
    <property type="entry name" value="NAD(P)-binding Rossmann-like Domain"/>
    <property type="match status" value="1"/>
</dbReference>
<dbReference type="NCBIfam" id="NF005495">
    <property type="entry name" value="PRK07109.1"/>
    <property type="match status" value="1"/>
</dbReference>
<dbReference type="SMART" id="SM00822">
    <property type="entry name" value="PKS_KR"/>
    <property type="match status" value="1"/>
</dbReference>
<dbReference type="Proteomes" id="UP000654947">
    <property type="component" value="Unassembled WGS sequence"/>
</dbReference>
<protein>
    <submittedName>
        <fullName evidence="4">Short-chain dehydrogenase</fullName>
    </submittedName>
</protein>
<evidence type="ECO:0000259" key="3">
    <source>
        <dbReference type="SMART" id="SM00822"/>
    </source>
</evidence>
<dbReference type="GO" id="GO:0016491">
    <property type="term" value="F:oxidoreductase activity"/>
    <property type="evidence" value="ECO:0007669"/>
    <property type="project" value="UniProtKB-KW"/>
</dbReference>
<dbReference type="AlphaFoldDB" id="A0A918XBC4"/>
<evidence type="ECO:0000313" key="4">
    <source>
        <dbReference type="EMBL" id="GHD24272.1"/>
    </source>
</evidence>
<comment type="similarity">
    <text evidence="1">Belongs to the short-chain dehydrogenases/reductases (SDR) family.</text>
</comment>
<dbReference type="InterPro" id="IPR057326">
    <property type="entry name" value="KR_dom"/>
</dbReference>
<accession>A0A918XBC4</accession>
<evidence type="ECO:0000313" key="5">
    <source>
        <dbReference type="Proteomes" id="UP000654947"/>
    </source>
</evidence>
<organism evidence="4 5">
    <name type="scientific">Nocardiopsis kunsanensis</name>
    <dbReference type="NCBI Taxonomy" id="141693"/>
    <lineage>
        <taxon>Bacteria</taxon>
        <taxon>Bacillati</taxon>
        <taxon>Actinomycetota</taxon>
        <taxon>Actinomycetes</taxon>
        <taxon>Streptosporangiales</taxon>
        <taxon>Nocardiopsidaceae</taxon>
        <taxon>Nocardiopsis</taxon>
    </lineage>
</organism>
<dbReference type="InterPro" id="IPR002347">
    <property type="entry name" value="SDR_fam"/>
</dbReference>
<dbReference type="PANTHER" id="PTHR44196">
    <property type="entry name" value="DEHYDROGENASE/REDUCTASE SDR FAMILY MEMBER 7B"/>
    <property type="match status" value="1"/>
</dbReference>
<reference evidence="4 5" key="1">
    <citation type="journal article" date="2014" name="Int. J. Syst. Evol. Microbiol.">
        <title>Complete genome sequence of Corynebacterium casei LMG S-19264T (=DSM 44701T), isolated from a smear-ripened cheese.</title>
        <authorList>
            <consortium name="US DOE Joint Genome Institute (JGI-PGF)"/>
            <person name="Walter F."/>
            <person name="Albersmeier A."/>
            <person name="Kalinowski J."/>
            <person name="Ruckert C."/>
        </authorList>
    </citation>
    <scope>NUCLEOTIDE SEQUENCE [LARGE SCALE GENOMIC DNA]</scope>
    <source>
        <strain evidence="4 5">KCTC 19473</strain>
    </source>
</reference>
<proteinExistence type="inferred from homology"/>
<dbReference type="PRINTS" id="PR00081">
    <property type="entry name" value="GDHRDH"/>
</dbReference>
<dbReference type="InterPro" id="IPR020904">
    <property type="entry name" value="Sc_DH/Rdtase_CS"/>
</dbReference>